<dbReference type="AlphaFoldDB" id="A0A812PCT8"/>
<evidence type="ECO:0000313" key="2">
    <source>
        <dbReference type="EMBL" id="CAE7330210.1"/>
    </source>
</evidence>
<accession>A0A812PCT8</accession>
<keyword evidence="3" id="KW-1185">Reference proteome</keyword>
<protein>
    <submittedName>
        <fullName evidence="2">Uncharacterized protein</fullName>
    </submittedName>
</protein>
<feature type="region of interest" description="Disordered" evidence="1">
    <location>
        <begin position="96"/>
        <end position="124"/>
    </location>
</feature>
<evidence type="ECO:0000256" key="1">
    <source>
        <dbReference type="SAM" id="MobiDB-lite"/>
    </source>
</evidence>
<dbReference type="OrthoDB" id="10436395at2759"/>
<gene>
    <name evidence="2" type="ORF">SNAT2548_LOCUS17281</name>
</gene>
<dbReference type="EMBL" id="CAJNDS010002105">
    <property type="protein sequence ID" value="CAE7330210.1"/>
    <property type="molecule type" value="Genomic_DNA"/>
</dbReference>
<proteinExistence type="predicted"/>
<organism evidence="2 3">
    <name type="scientific">Symbiodinium natans</name>
    <dbReference type="NCBI Taxonomy" id="878477"/>
    <lineage>
        <taxon>Eukaryota</taxon>
        <taxon>Sar</taxon>
        <taxon>Alveolata</taxon>
        <taxon>Dinophyceae</taxon>
        <taxon>Suessiales</taxon>
        <taxon>Symbiodiniaceae</taxon>
        <taxon>Symbiodinium</taxon>
    </lineage>
</organism>
<comment type="caution">
    <text evidence="2">The sequence shown here is derived from an EMBL/GenBank/DDBJ whole genome shotgun (WGS) entry which is preliminary data.</text>
</comment>
<evidence type="ECO:0000313" key="3">
    <source>
        <dbReference type="Proteomes" id="UP000604046"/>
    </source>
</evidence>
<reference evidence="2" key="1">
    <citation type="submission" date="2021-02" db="EMBL/GenBank/DDBJ databases">
        <authorList>
            <person name="Dougan E. K."/>
            <person name="Rhodes N."/>
            <person name="Thang M."/>
            <person name="Chan C."/>
        </authorList>
    </citation>
    <scope>NUCLEOTIDE SEQUENCE</scope>
</reference>
<sequence length="124" mass="13253">MQSWQALTAIKLHAGSLEGLGLPNGSKLVSVLSLLKASKRLGLQLDAADIKKRRSEVGREAMNRRRSSAMIKVKFMTDRKSGAAARASLLNSFSLFPSASGQPSQNTSRNTSRAGSFSQETACA</sequence>
<dbReference type="Proteomes" id="UP000604046">
    <property type="component" value="Unassembled WGS sequence"/>
</dbReference>
<name>A0A812PCT8_9DINO</name>